<sequence>MVIAGGNGFLGLRLARFYHARNFHVRIADIRPPPEDSTRRYYTESLVGNLCDLDFCKYVVRGAEVILHCAETKYEVDSPYSDFGMTNYRANHTMTQNLLASAHQTGVKTFFYASTQFDPAQRQPFDDQGNDPLTRFGPGNRELCELEKLHSEQLVLHYSNRMTVHIARFDCIYDPTESWDHWDDNGSVTLVRRFLAAKHLTNLGVRPRVELAAEVTQKRQFIYIEEAVKAVASAIDSAEVKNPYIVLPDQPISTLELASLALKVVGLDPSDVDIVHDDRVIGFDGFDLTPGLDSATQSSIILASYQRGLVQLRDSIEATIHARLLNQKLKDSRTYLMSLLSHTSANGKPQSLVKFAIILALSSHPSSGSIFDNLRKFARSLQDTSWRDRNELGADQYSISIYLAFDIDDDPDFPSSPRHANHAELIFHQHGFFQVFITPCHILKGTPNAALNDAASRAYADRCDYYAIMDYTTEFLDEGWMRLTHAQFKDTSLDSDANIYLFQLYRHFGVASTIPVQVRGSGGIIYGEKGSRDWSFDTFEGSKARVRVWAEQNSLHIQPKMSLDVVIPSYRVSLERLSRVLALKSSSMCITTFIIVVDNPRSPYADILKHSNSHRTDVCILVNKSNIGASASRNKGLAASTAEWVAFLDDDVDPSPNYLVAAEQYIRNQPNAAGFVGNTYFPTSHNIFTTAVRLSGVTFFWDIADKIAENVPWGITANLIVRRNIRDQVTFDLRFPKTGGGEDIDFCINKRKASLERGGLGFSAAPGVTVTHPWWNEGRRSYTRFFNWARGDGGLIKMHPDLSWYDVTSNSAETFLLAALSISAGLLAFSWSMIRFGIILAVSNLAAHVLHDAHRHVVRQKTQYTAQTPLGHVRWSFAICEGALIRMVSEMGRLVGVIERREWGSIGKRFDWFNGGPWGVTEERSGGIERAVLILGMCIMLLNVT</sequence>
<organism evidence="6 7">
    <name type="scientific">Rhizoctonia solani 123E</name>
    <dbReference type="NCBI Taxonomy" id="1423351"/>
    <lineage>
        <taxon>Eukaryota</taxon>
        <taxon>Fungi</taxon>
        <taxon>Dikarya</taxon>
        <taxon>Basidiomycota</taxon>
        <taxon>Agaricomycotina</taxon>
        <taxon>Agaricomycetes</taxon>
        <taxon>Cantharellales</taxon>
        <taxon>Ceratobasidiaceae</taxon>
        <taxon>Rhizoctonia</taxon>
    </lineage>
</organism>
<dbReference type="AlphaFoldDB" id="A0A074RNJ9"/>
<dbReference type="SUPFAM" id="SSF53448">
    <property type="entry name" value="Nucleotide-diphospho-sugar transferases"/>
    <property type="match status" value="1"/>
</dbReference>
<keyword evidence="7" id="KW-1185">Reference proteome</keyword>
<comment type="similarity">
    <text evidence="1">Belongs to the glycosyltransferase 2 family.</text>
</comment>
<dbReference type="Pfam" id="PF01370">
    <property type="entry name" value="Epimerase"/>
    <property type="match status" value="1"/>
</dbReference>
<dbReference type="InterPro" id="IPR029044">
    <property type="entry name" value="Nucleotide-diphossugar_trans"/>
</dbReference>
<evidence type="ECO:0000313" key="6">
    <source>
        <dbReference type="EMBL" id="KEP48444.1"/>
    </source>
</evidence>
<evidence type="ECO:0000259" key="4">
    <source>
        <dbReference type="Pfam" id="PF00535"/>
    </source>
</evidence>
<evidence type="ECO:0000256" key="3">
    <source>
        <dbReference type="ARBA" id="ARBA00022679"/>
    </source>
</evidence>
<comment type="caution">
    <text evidence="6">The sequence shown here is derived from an EMBL/GenBank/DDBJ whole genome shotgun (WGS) entry which is preliminary data.</text>
</comment>
<dbReference type="Proteomes" id="UP000027456">
    <property type="component" value="Unassembled WGS sequence"/>
</dbReference>
<accession>A0A074RNJ9</accession>
<dbReference type="PANTHER" id="PTHR43179:SF12">
    <property type="entry name" value="GALACTOFURANOSYLTRANSFERASE GLFT2"/>
    <property type="match status" value="1"/>
</dbReference>
<evidence type="ECO:0000259" key="5">
    <source>
        <dbReference type="Pfam" id="PF01370"/>
    </source>
</evidence>
<dbReference type="InterPro" id="IPR001173">
    <property type="entry name" value="Glyco_trans_2-like"/>
</dbReference>
<dbReference type="GO" id="GO:0016757">
    <property type="term" value="F:glycosyltransferase activity"/>
    <property type="evidence" value="ECO:0007669"/>
    <property type="project" value="UniProtKB-KW"/>
</dbReference>
<dbReference type="OrthoDB" id="331544at2759"/>
<keyword evidence="3 6" id="KW-0808">Transferase</keyword>
<evidence type="ECO:0000256" key="2">
    <source>
        <dbReference type="ARBA" id="ARBA00022676"/>
    </source>
</evidence>
<dbReference type="InterPro" id="IPR036291">
    <property type="entry name" value="NAD(P)-bd_dom_sf"/>
</dbReference>
<dbReference type="InterPro" id="IPR001509">
    <property type="entry name" value="Epimerase_deHydtase"/>
</dbReference>
<evidence type="ECO:0000256" key="1">
    <source>
        <dbReference type="ARBA" id="ARBA00006739"/>
    </source>
</evidence>
<dbReference type="CDD" id="cd00761">
    <property type="entry name" value="Glyco_tranf_GTA_type"/>
    <property type="match status" value="1"/>
</dbReference>
<proteinExistence type="inferred from homology"/>
<dbReference type="Pfam" id="PF00535">
    <property type="entry name" value="Glycos_transf_2"/>
    <property type="match status" value="1"/>
</dbReference>
<dbReference type="Gene3D" id="3.40.50.720">
    <property type="entry name" value="NAD(P)-binding Rossmann-like Domain"/>
    <property type="match status" value="1"/>
</dbReference>
<dbReference type="SUPFAM" id="SSF51735">
    <property type="entry name" value="NAD(P)-binding Rossmann-fold domains"/>
    <property type="match status" value="1"/>
</dbReference>
<keyword evidence="2" id="KW-0328">Glycosyltransferase</keyword>
<protein>
    <submittedName>
        <fullName evidence="6">Glycosyltransferase family 2 protein</fullName>
    </submittedName>
</protein>
<name>A0A074RNJ9_9AGAM</name>
<feature type="domain" description="Glycosyltransferase 2-like" evidence="4">
    <location>
        <begin position="565"/>
        <end position="683"/>
    </location>
</feature>
<gene>
    <name evidence="6" type="ORF">V565_124410</name>
</gene>
<dbReference type="PANTHER" id="PTHR43179">
    <property type="entry name" value="RHAMNOSYLTRANSFERASE WBBL"/>
    <property type="match status" value="1"/>
</dbReference>
<feature type="domain" description="NAD-dependent epimerase/dehydratase" evidence="5">
    <location>
        <begin position="1"/>
        <end position="239"/>
    </location>
</feature>
<reference evidence="6 7" key="1">
    <citation type="submission" date="2013-12" db="EMBL/GenBank/DDBJ databases">
        <authorList>
            <person name="Cubeta M."/>
            <person name="Pakala S."/>
            <person name="Fedorova N."/>
            <person name="Thomas E."/>
            <person name="Dean R."/>
            <person name="Jabaji S."/>
            <person name="Neate S."/>
            <person name="Toda T."/>
            <person name="Tavantzis S."/>
            <person name="Vilgalys R."/>
            <person name="Bharathan N."/>
            <person name="Pakala S."/>
            <person name="Losada L.S."/>
            <person name="Zafar N."/>
            <person name="Nierman W."/>
        </authorList>
    </citation>
    <scope>NUCLEOTIDE SEQUENCE [LARGE SCALE GENOMIC DNA]</scope>
    <source>
        <strain evidence="6 7">123E</strain>
    </source>
</reference>
<dbReference type="Gene3D" id="3.90.550.10">
    <property type="entry name" value="Spore Coat Polysaccharide Biosynthesis Protein SpsA, Chain A"/>
    <property type="match status" value="1"/>
</dbReference>
<dbReference type="EMBL" id="AZST01000512">
    <property type="protein sequence ID" value="KEP48444.1"/>
    <property type="molecule type" value="Genomic_DNA"/>
</dbReference>
<evidence type="ECO:0000313" key="7">
    <source>
        <dbReference type="Proteomes" id="UP000027456"/>
    </source>
</evidence>
<dbReference type="HOGENOM" id="CLU_005635_0_0_1"/>
<dbReference type="STRING" id="1423351.A0A074RNJ9"/>